<comment type="caution">
    <text evidence="1">The sequence shown here is derived from an EMBL/GenBank/DDBJ whole genome shotgun (WGS) entry which is preliminary data.</text>
</comment>
<dbReference type="InterPro" id="IPR029058">
    <property type="entry name" value="AB_hydrolase_fold"/>
</dbReference>
<reference evidence="1" key="1">
    <citation type="journal article" date="2018" name="Int. J. Syst. Evol. Microbiol.">
        <title>Neptunicella marina gen. nov., sp. nov., isolated from surface seawater.</title>
        <authorList>
            <person name="Liu X."/>
            <person name="Lai Q."/>
            <person name="Du Y."/>
            <person name="Zhang X."/>
            <person name="Liu Z."/>
            <person name="Sun F."/>
            <person name="Shao Z."/>
        </authorList>
    </citation>
    <scope>NUCLEOTIDE SEQUENCE</scope>
    <source>
        <strain evidence="1">S27-2</strain>
    </source>
</reference>
<dbReference type="PANTHER" id="PTHR35602:SF3">
    <property type="entry name" value="ESTERASE YQIA"/>
    <property type="match status" value="1"/>
</dbReference>
<dbReference type="Gene3D" id="3.40.50.1820">
    <property type="entry name" value="alpha/beta hydrolase"/>
    <property type="match status" value="1"/>
</dbReference>
<dbReference type="InterPro" id="IPR008886">
    <property type="entry name" value="UPF0227/Esterase_YqiA"/>
</dbReference>
<dbReference type="EMBL" id="JACNEP010000002">
    <property type="protein sequence ID" value="MBC3764862.1"/>
    <property type="molecule type" value="Genomic_DNA"/>
</dbReference>
<dbReference type="SUPFAM" id="SSF53474">
    <property type="entry name" value="alpha/beta-Hydrolases"/>
    <property type="match status" value="1"/>
</dbReference>
<reference evidence="1" key="2">
    <citation type="submission" date="2020-08" db="EMBL/GenBank/DDBJ databases">
        <authorList>
            <person name="Lai Q."/>
        </authorList>
    </citation>
    <scope>NUCLEOTIDE SEQUENCE</scope>
    <source>
        <strain evidence="1">S27-2</strain>
    </source>
</reference>
<organism evidence="1 2">
    <name type="scientific">Neptunicella marina</name>
    <dbReference type="NCBI Taxonomy" id="2125989"/>
    <lineage>
        <taxon>Bacteria</taxon>
        <taxon>Pseudomonadati</taxon>
        <taxon>Pseudomonadota</taxon>
        <taxon>Gammaproteobacteria</taxon>
        <taxon>Alteromonadales</taxon>
        <taxon>Alteromonadaceae</taxon>
        <taxon>Neptunicella</taxon>
    </lineage>
</organism>
<dbReference type="Proteomes" id="UP000601768">
    <property type="component" value="Unassembled WGS sequence"/>
</dbReference>
<dbReference type="Pfam" id="PF05728">
    <property type="entry name" value="UPF0227"/>
    <property type="match status" value="1"/>
</dbReference>
<dbReference type="RefSeq" id="WP_186505335.1">
    <property type="nucleotide sequence ID" value="NZ_JACNEP010000002.1"/>
</dbReference>
<evidence type="ECO:0000313" key="2">
    <source>
        <dbReference type="Proteomes" id="UP000601768"/>
    </source>
</evidence>
<dbReference type="PANTHER" id="PTHR35602">
    <property type="entry name" value="ESTERASE YQIA-RELATED"/>
    <property type="match status" value="1"/>
</dbReference>
<keyword evidence="2" id="KW-1185">Reference proteome</keyword>
<dbReference type="AlphaFoldDB" id="A0A8J6ISF0"/>
<gene>
    <name evidence="1" type="ORF">H8B19_03170</name>
</gene>
<protein>
    <submittedName>
        <fullName evidence="1">Esterase YqiA</fullName>
    </submittedName>
</protein>
<evidence type="ECO:0000313" key="1">
    <source>
        <dbReference type="EMBL" id="MBC3764862.1"/>
    </source>
</evidence>
<name>A0A8J6ISF0_9ALTE</name>
<sequence>MSVFILYCHGFQSSPQSAKALQTRAYFAKHHPRVRLATPQIPCYPQQAKEMLHTLLEPYKDWKLGFIGSSLGGYIVTHLVETFGGKAVTINPAVKPYELLDNMHEPLVQPYTGEIFTLTHEHMQQLKSLDTQTLSHPDNIWTLLQTGDETLDYRQAESKYRNSKLTVEQGGDHSFVGFEQYLPQIAGFLLD</sequence>
<accession>A0A8J6ISF0</accession>
<proteinExistence type="predicted"/>